<dbReference type="InterPro" id="IPR011990">
    <property type="entry name" value="TPR-like_helical_dom_sf"/>
</dbReference>
<dbReference type="Gene3D" id="1.25.40.10">
    <property type="entry name" value="Tetratricopeptide repeat domain"/>
    <property type="match status" value="1"/>
</dbReference>
<keyword evidence="1" id="KW-0802">TPR repeat</keyword>
<dbReference type="Pfam" id="PF11028">
    <property type="entry name" value="TMEM260-like"/>
    <property type="match status" value="1"/>
</dbReference>
<feature type="transmembrane region" description="Helical" evidence="2">
    <location>
        <begin position="265"/>
        <end position="283"/>
    </location>
</feature>
<feature type="transmembrane region" description="Helical" evidence="2">
    <location>
        <begin position="334"/>
        <end position="353"/>
    </location>
</feature>
<accession>A0A2H0Y089</accession>
<feature type="transmembrane region" description="Helical" evidence="2">
    <location>
        <begin position="97"/>
        <end position="116"/>
    </location>
</feature>
<dbReference type="EMBL" id="PEYM01000048">
    <property type="protein sequence ID" value="PIS30814.1"/>
    <property type="molecule type" value="Genomic_DNA"/>
</dbReference>
<feature type="transmembrane region" description="Helical" evidence="2">
    <location>
        <begin position="365"/>
        <end position="382"/>
    </location>
</feature>
<feature type="transmembrane region" description="Helical" evidence="2">
    <location>
        <begin position="123"/>
        <end position="141"/>
    </location>
</feature>
<evidence type="ECO:0000256" key="1">
    <source>
        <dbReference type="PROSITE-ProRule" id="PRU00339"/>
    </source>
</evidence>
<name>A0A2H0Y089_UNCSA</name>
<dbReference type="InterPro" id="IPR019734">
    <property type="entry name" value="TPR_rpt"/>
</dbReference>
<feature type="transmembrane region" description="Helical" evidence="2">
    <location>
        <begin position="147"/>
        <end position="180"/>
    </location>
</feature>
<feature type="transmembrane region" description="Helical" evidence="2">
    <location>
        <begin position="192"/>
        <end position="211"/>
    </location>
</feature>
<feature type="repeat" description="TPR" evidence="1">
    <location>
        <begin position="566"/>
        <end position="599"/>
    </location>
</feature>
<dbReference type="SUPFAM" id="SSF48452">
    <property type="entry name" value="TPR-like"/>
    <property type="match status" value="1"/>
</dbReference>
<evidence type="ECO:0000313" key="3">
    <source>
        <dbReference type="EMBL" id="PIS30814.1"/>
    </source>
</evidence>
<dbReference type="Proteomes" id="UP000231343">
    <property type="component" value="Unassembled WGS sequence"/>
</dbReference>
<feature type="transmembrane region" description="Helical" evidence="2">
    <location>
        <begin position="295"/>
        <end position="314"/>
    </location>
</feature>
<dbReference type="InterPro" id="IPR052724">
    <property type="entry name" value="GT117_domain-containing"/>
</dbReference>
<keyword evidence="2" id="KW-0472">Membrane</keyword>
<evidence type="ECO:0000256" key="2">
    <source>
        <dbReference type="SAM" id="Phobius"/>
    </source>
</evidence>
<keyword evidence="2" id="KW-0812">Transmembrane</keyword>
<sequence>MKNKHLAGAIIFVLTFALYLQTLCPTVAPRDSGELITAAATLGIAHPPGYPLYVMLGKLFTFIPFGSMAWRVNLLSAFFAAVTIALVYYIILILTQSLLASIIAPLFLALTPIFWSMATVAEVFQLNAFFVALTLLLLLVWRQSHKFAFLLLFAFCFGLSLSHHHSMLLLAPGYLFFIWSQEKKLYLKPQKLAWLGLSLLAGLLPYAFLPWRSRQNPYLDWGDPETIGRFFATITRAQYGSLELDNGLSTSGLSLSLLLAQFKTFFLWIVNQFTIFGLALGLIGSWASLKQNKSLFFLLLWLFLSSGLGFIILSRYPLDLPTTFAFCQANLSKFMLPAFLFFTLWFGLGLAKLTQYLKGPTQKAGLWLAMIALLFFSFTIHYSTCNKNNYYYAADLAENILTSLPADAIIFTGTDTTAFTLWYFQGVEYKRKDVKIISTTQHQWRAYQMLKAWPELLRLPNNADATIEKKIAAYPSGQAFLEDIVTTNFGQVPIYIDIDQCPELAKFSSYLDPAGILYKIGPETSPQTKLKHLSSSEALWQKYSFRSKLIGADLDYQTSEILGLYAEARNFAGIILALNQRFPAAKQEFQKALAIAPNSGPAQQNLARLNRLWPN</sequence>
<proteinExistence type="predicted"/>
<dbReference type="PROSITE" id="PS50005">
    <property type="entry name" value="TPR"/>
    <property type="match status" value="1"/>
</dbReference>
<reference evidence="3 4" key="1">
    <citation type="submission" date="2017-09" db="EMBL/GenBank/DDBJ databases">
        <title>Depth-based differentiation of microbial function through sediment-hosted aquifers and enrichment of novel symbionts in the deep terrestrial subsurface.</title>
        <authorList>
            <person name="Probst A.J."/>
            <person name="Ladd B."/>
            <person name="Jarett J.K."/>
            <person name="Geller-Mcgrath D.E."/>
            <person name="Sieber C.M."/>
            <person name="Emerson J.B."/>
            <person name="Anantharaman K."/>
            <person name="Thomas B.C."/>
            <person name="Malmstrom R."/>
            <person name="Stieglmeier M."/>
            <person name="Klingl A."/>
            <person name="Woyke T."/>
            <person name="Ryan C.M."/>
            <person name="Banfield J.F."/>
        </authorList>
    </citation>
    <scope>NUCLEOTIDE SEQUENCE [LARGE SCALE GENOMIC DNA]</scope>
    <source>
        <strain evidence="3">CG08_land_8_20_14_0_20_45_16</strain>
    </source>
</reference>
<comment type="caution">
    <text evidence="3">The sequence shown here is derived from an EMBL/GenBank/DDBJ whole genome shotgun (WGS) entry which is preliminary data.</text>
</comment>
<gene>
    <name evidence="3" type="ORF">COT42_02400</name>
</gene>
<dbReference type="PANTHER" id="PTHR16214:SF3">
    <property type="entry name" value="TRANSMEMBRANE PROTEIN 260"/>
    <property type="match status" value="1"/>
</dbReference>
<dbReference type="InterPro" id="IPR021280">
    <property type="entry name" value="TMEM260-like"/>
</dbReference>
<dbReference type="PANTHER" id="PTHR16214">
    <property type="entry name" value="TRANSMEMBRANE PROTEIN 260"/>
    <property type="match status" value="1"/>
</dbReference>
<dbReference type="AlphaFoldDB" id="A0A2H0Y089"/>
<protein>
    <submittedName>
        <fullName evidence="3">Uncharacterized protein</fullName>
    </submittedName>
</protein>
<feature type="transmembrane region" description="Helical" evidence="2">
    <location>
        <begin position="36"/>
        <end position="56"/>
    </location>
</feature>
<evidence type="ECO:0000313" key="4">
    <source>
        <dbReference type="Proteomes" id="UP000231343"/>
    </source>
</evidence>
<feature type="transmembrane region" description="Helical" evidence="2">
    <location>
        <begin position="68"/>
        <end position="91"/>
    </location>
</feature>
<keyword evidence="2" id="KW-1133">Transmembrane helix</keyword>
<organism evidence="3 4">
    <name type="scientific">Candidatus Saganbacteria bacterium CG08_land_8_20_14_0_20_45_16</name>
    <dbReference type="NCBI Taxonomy" id="2014293"/>
    <lineage>
        <taxon>Bacteria</taxon>
        <taxon>Bacillati</taxon>
        <taxon>Saganbacteria</taxon>
    </lineage>
</organism>